<comment type="catalytic activity">
    <reaction evidence="1 6">
        <text>a beta-lactam + H2O = a substituted beta-amino acid</text>
        <dbReference type="Rhea" id="RHEA:20401"/>
        <dbReference type="ChEBI" id="CHEBI:15377"/>
        <dbReference type="ChEBI" id="CHEBI:35627"/>
        <dbReference type="ChEBI" id="CHEBI:140347"/>
        <dbReference type="EC" id="3.5.2.6"/>
    </reaction>
</comment>
<reference evidence="9" key="1">
    <citation type="journal article" date="2021" name="Front. Microbiol.">
        <title>Comprehensive Comparative Genomics and Phenotyping of Methylobacterium Species.</title>
        <authorList>
            <person name="Alessa O."/>
            <person name="Ogura Y."/>
            <person name="Fujitani Y."/>
            <person name="Takami H."/>
            <person name="Hayashi T."/>
            <person name="Sahin N."/>
            <person name="Tani A."/>
        </authorList>
    </citation>
    <scope>NUCLEOTIDE SEQUENCE</scope>
    <source>
        <strain evidence="9">DSM 23674</strain>
    </source>
</reference>
<dbReference type="EMBL" id="BPRA01000006">
    <property type="protein sequence ID" value="GJE54980.1"/>
    <property type="molecule type" value="Genomic_DNA"/>
</dbReference>
<evidence type="ECO:0000256" key="2">
    <source>
        <dbReference type="ARBA" id="ARBA00007840"/>
    </source>
</evidence>
<protein>
    <recommendedName>
        <fullName evidence="3 6">Beta-lactamase</fullName>
        <ecNumber evidence="3 6">3.5.2.6</ecNumber>
    </recommendedName>
</protein>
<evidence type="ECO:0000256" key="7">
    <source>
        <dbReference type="SAM" id="SignalP"/>
    </source>
</evidence>
<dbReference type="EC" id="3.5.2.6" evidence="3 6"/>
<dbReference type="PROSITE" id="PS00336">
    <property type="entry name" value="BETA_LACTAMASE_C"/>
    <property type="match status" value="1"/>
</dbReference>
<dbReference type="Proteomes" id="UP001055101">
    <property type="component" value="Unassembled WGS sequence"/>
</dbReference>
<reference evidence="9" key="2">
    <citation type="submission" date="2021-08" db="EMBL/GenBank/DDBJ databases">
        <authorList>
            <person name="Tani A."/>
            <person name="Ola A."/>
            <person name="Ogura Y."/>
            <person name="Katsura K."/>
            <person name="Hayashi T."/>
        </authorList>
    </citation>
    <scope>NUCLEOTIDE SEQUENCE</scope>
    <source>
        <strain evidence="9">DSM 23674</strain>
    </source>
</reference>
<comment type="caution">
    <text evidence="9">The sequence shown here is derived from an EMBL/GenBank/DDBJ whole genome shotgun (WGS) entry which is preliminary data.</text>
</comment>
<dbReference type="Gene3D" id="3.40.710.10">
    <property type="entry name" value="DD-peptidase/beta-lactamase superfamily"/>
    <property type="match status" value="1"/>
</dbReference>
<sequence length="402" mass="41993">MRNAAGLPLILAARRALIAAACLLGSVNAASADGPDGDRIRRIVTDVIRPLMAENAIPGMAVGVVVGGRRHVVNLGVANKETGGTVTGETLFELGSVSKTFTATLAAYAQATGALSFSEAASKHLPALAGSAFDGISLLDLGTYTAGGLPLQFPDAVTSHDGMIAFYRGWRPRYAPGTHRLYANTSIGLFGFIAAASMRRPFGELLEGKLFPALGLSSTFVTVPPARMGDYAYGYAKDDKPVRVAPGMLDSEAYGIKTTAGDMLRFVEANIDPSGLDDMLGRAIRTTQTGYFKLGGMVQGLGWEMYADPADLDTLLAGNAAGVILEANPVVRLDPPLSPNPGMLLDKTGSTNGFGAYVAFVPAKRIGLVMLANRNYPIPNRVKAAHKILSALDGPTDAARAP</sequence>
<dbReference type="NCBIfam" id="NF033085">
    <property type="entry name" value="bla_class_C"/>
    <property type="match status" value="1"/>
</dbReference>
<evidence type="ECO:0000256" key="5">
    <source>
        <dbReference type="ARBA" id="ARBA00023251"/>
    </source>
</evidence>
<dbReference type="InterPro" id="IPR012338">
    <property type="entry name" value="Beta-lactam/transpept-like"/>
</dbReference>
<name>A0ABQ4TMR3_9HYPH</name>
<dbReference type="Pfam" id="PF00144">
    <property type="entry name" value="Beta-lactamase"/>
    <property type="match status" value="1"/>
</dbReference>
<evidence type="ECO:0000313" key="9">
    <source>
        <dbReference type="EMBL" id="GJE54980.1"/>
    </source>
</evidence>
<evidence type="ECO:0000256" key="4">
    <source>
        <dbReference type="ARBA" id="ARBA00022801"/>
    </source>
</evidence>
<accession>A0ABQ4TMR3</accession>
<evidence type="ECO:0000256" key="6">
    <source>
        <dbReference type="RuleBase" id="RU361140"/>
    </source>
</evidence>
<dbReference type="InterPro" id="IPR001586">
    <property type="entry name" value="Beta-lactam_class-C_AS"/>
</dbReference>
<feature type="domain" description="Beta-lactamase-related" evidence="8">
    <location>
        <begin position="45"/>
        <end position="392"/>
    </location>
</feature>
<comment type="similarity">
    <text evidence="2 6">Belongs to the class-C beta-lactamase family.</text>
</comment>
<keyword evidence="10" id="KW-1185">Reference proteome</keyword>
<feature type="signal peptide" evidence="7">
    <location>
        <begin position="1"/>
        <end position="32"/>
    </location>
</feature>
<dbReference type="InterPro" id="IPR050491">
    <property type="entry name" value="AmpC-like"/>
</dbReference>
<keyword evidence="7" id="KW-0732">Signal</keyword>
<evidence type="ECO:0000259" key="8">
    <source>
        <dbReference type="Pfam" id="PF00144"/>
    </source>
</evidence>
<dbReference type="PANTHER" id="PTHR46825:SF8">
    <property type="entry name" value="BETA-LACTAMASE-RELATED"/>
    <property type="match status" value="1"/>
</dbReference>
<keyword evidence="5 6" id="KW-0046">Antibiotic resistance</keyword>
<dbReference type="PANTHER" id="PTHR46825">
    <property type="entry name" value="D-ALANYL-D-ALANINE-CARBOXYPEPTIDASE/ENDOPEPTIDASE AMPH"/>
    <property type="match status" value="1"/>
</dbReference>
<dbReference type="InterPro" id="IPR058136">
    <property type="entry name" value="AmpC"/>
</dbReference>
<gene>
    <name evidence="9" type="primary">ampC</name>
    <name evidence="9" type="ORF">EKPJFOCH_1466</name>
</gene>
<evidence type="ECO:0000256" key="3">
    <source>
        <dbReference type="ARBA" id="ARBA00012865"/>
    </source>
</evidence>
<proteinExistence type="inferred from homology"/>
<evidence type="ECO:0000256" key="1">
    <source>
        <dbReference type="ARBA" id="ARBA00001526"/>
    </source>
</evidence>
<evidence type="ECO:0000313" key="10">
    <source>
        <dbReference type="Proteomes" id="UP001055101"/>
    </source>
</evidence>
<organism evidence="9 10">
    <name type="scientific">Methylobacterium thuringiense</name>
    <dbReference type="NCBI Taxonomy" id="1003091"/>
    <lineage>
        <taxon>Bacteria</taxon>
        <taxon>Pseudomonadati</taxon>
        <taxon>Pseudomonadota</taxon>
        <taxon>Alphaproteobacteria</taxon>
        <taxon>Hyphomicrobiales</taxon>
        <taxon>Methylobacteriaceae</taxon>
        <taxon>Methylobacterium</taxon>
    </lineage>
</organism>
<feature type="chain" id="PRO_5045434885" description="Beta-lactamase" evidence="7">
    <location>
        <begin position="33"/>
        <end position="402"/>
    </location>
</feature>
<dbReference type="InterPro" id="IPR001466">
    <property type="entry name" value="Beta-lactam-related"/>
</dbReference>
<dbReference type="SUPFAM" id="SSF56601">
    <property type="entry name" value="beta-lactamase/transpeptidase-like"/>
    <property type="match status" value="1"/>
</dbReference>
<keyword evidence="4 6" id="KW-0378">Hydrolase</keyword>